<feature type="transmembrane region" description="Helical" evidence="7">
    <location>
        <begin position="300"/>
        <end position="318"/>
    </location>
</feature>
<evidence type="ECO:0000313" key="10">
    <source>
        <dbReference type="Proteomes" id="UP000185829"/>
    </source>
</evidence>
<dbReference type="Pfam" id="PF07690">
    <property type="entry name" value="MFS_1"/>
    <property type="match status" value="1"/>
</dbReference>
<dbReference type="InterPro" id="IPR020846">
    <property type="entry name" value="MFS_dom"/>
</dbReference>
<dbReference type="GO" id="GO:0022857">
    <property type="term" value="F:transmembrane transporter activity"/>
    <property type="evidence" value="ECO:0007669"/>
    <property type="project" value="InterPro"/>
</dbReference>
<evidence type="ECO:0000256" key="3">
    <source>
        <dbReference type="ARBA" id="ARBA00022475"/>
    </source>
</evidence>
<reference evidence="9 10" key="1">
    <citation type="submission" date="2017-01" db="EMBL/GenBank/DDBJ databases">
        <authorList>
            <person name="Varghese N."/>
            <person name="Submissions S."/>
        </authorList>
    </citation>
    <scope>NUCLEOTIDE SEQUENCE [LARGE SCALE GENOMIC DNA]</scope>
    <source>
        <strain evidence="9 10">RUG2-6</strain>
    </source>
</reference>
<accession>A0A9X8WN10</accession>
<evidence type="ECO:0000256" key="4">
    <source>
        <dbReference type="ARBA" id="ARBA00022692"/>
    </source>
</evidence>
<name>A0A9X8WN10_9BACI</name>
<evidence type="ECO:0000256" key="6">
    <source>
        <dbReference type="ARBA" id="ARBA00023136"/>
    </source>
</evidence>
<gene>
    <name evidence="9" type="ORF">SAMN05878482_110104</name>
</gene>
<dbReference type="Proteomes" id="UP000185829">
    <property type="component" value="Unassembled WGS sequence"/>
</dbReference>
<dbReference type="PROSITE" id="PS50850">
    <property type="entry name" value="MFS"/>
    <property type="match status" value="1"/>
</dbReference>
<protein>
    <submittedName>
        <fullName evidence="9">Sugar phosphate permease</fullName>
    </submittedName>
</protein>
<feature type="transmembrane region" description="Helical" evidence="7">
    <location>
        <begin position="390"/>
        <end position="409"/>
    </location>
</feature>
<dbReference type="InterPro" id="IPR000849">
    <property type="entry name" value="Sugar_P_transporter"/>
</dbReference>
<evidence type="ECO:0000256" key="2">
    <source>
        <dbReference type="ARBA" id="ARBA00022448"/>
    </source>
</evidence>
<evidence type="ECO:0000256" key="5">
    <source>
        <dbReference type="ARBA" id="ARBA00022989"/>
    </source>
</evidence>
<evidence type="ECO:0000256" key="7">
    <source>
        <dbReference type="SAM" id="Phobius"/>
    </source>
</evidence>
<sequence>MSQSALKTNGQTDTKKGIQYWWKIVAVMFLGWVFIYATRTILNPVMPNIANEFSLSNAQLGLINSVFFLTYAFAQVPSGSLGDKFGRKYILVPGFILFGLFTGLTGLAMSFAFFMFARAIAGLGQGTFYGPCYAIAADSIPQQNRTMGTAIINSGMAIGTSLGYITSSYLTLERGVSWEIPFYIMTIPTVLVGFLIWFTVKEKRRKPVNEPSVAASAPVEKVKISEILRNRNIICTFIMSFCSLYGFFMILTWLPQFLQTERGFAGSEVGFISSLIPWASIPGALLFGYLTDKIGRAKPLIFLLVPIAAISIFAVVYIKSIPLMVIALIVYGLTGKLALDPVLISFVSKNAPQQGYSTVFSLFNFVGMSSSILAPYITGYLTDTTGSMQTGFFLAMILLVVGFVAMLFAKEDRTKKTAA</sequence>
<dbReference type="PIRSF" id="PIRSF002808">
    <property type="entry name" value="Hexose_phosphate_transp"/>
    <property type="match status" value="1"/>
</dbReference>
<evidence type="ECO:0000259" key="8">
    <source>
        <dbReference type="PROSITE" id="PS50850"/>
    </source>
</evidence>
<feature type="transmembrane region" description="Helical" evidence="7">
    <location>
        <begin position="233"/>
        <end position="254"/>
    </location>
</feature>
<feature type="transmembrane region" description="Helical" evidence="7">
    <location>
        <begin position="20"/>
        <end position="38"/>
    </location>
</feature>
<feature type="transmembrane region" description="Helical" evidence="7">
    <location>
        <begin position="180"/>
        <end position="200"/>
    </location>
</feature>
<dbReference type="PANTHER" id="PTHR43124:SF3">
    <property type="entry name" value="CHLORAMPHENICOL EFFLUX PUMP RV0191"/>
    <property type="match status" value="1"/>
</dbReference>
<feature type="transmembrane region" description="Helical" evidence="7">
    <location>
        <begin position="359"/>
        <end position="378"/>
    </location>
</feature>
<feature type="domain" description="Major facilitator superfamily (MFS) profile" evidence="8">
    <location>
        <begin position="24"/>
        <end position="414"/>
    </location>
</feature>
<dbReference type="InterPro" id="IPR036259">
    <property type="entry name" value="MFS_trans_sf"/>
</dbReference>
<dbReference type="AlphaFoldDB" id="A0A9X8WN10"/>
<evidence type="ECO:0000256" key="1">
    <source>
        <dbReference type="ARBA" id="ARBA00004651"/>
    </source>
</evidence>
<feature type="transmembrane region" description="Helical" evidence="7">
    <location>
        <begin position="269"/>
        <end position="288"/>
    </location>
</feature>
<dbReference type="GO" id="GO:0005886">
    <property type="term" value="C:plasma membrane"/>
    <property type="evidence" value="ECO:0007669"/>
    <property type="project" value="UniProtKB-SubCell"/>
</dbReference>
<dbReference type="InterPro" id="IPR011701">
    <property type="entry name" value="MFS"/>
</dbReference>
<dbReference type="PANTHER" id="PTHR43124">
    <property type="entry name" value="PURINE EFFLUX PUMP PBUE"/>
    <property type="match status" value="1"/>
</dbReference>
<dbReference type="InterPro" id="IPR050189">
    <property type="entry name" value="MFS_Efflux_Transporters"/>
</dbReference>
<dbReference type="EMBL" id="FTMX01000010">
    <property type="protein sequence ID" value="SIS04551.1"/>
    <property type="molecule type" value="Genomic_DNA"/>
</dbReference>
<feature type="transmembrane region" description="Helical" evidence="7">
    <location>
        <begin position="324"/>
        <end position="347"/>
    </location>
</feature>
<dbReference type="SUPFAM" id="SSF103473">
    <property type="entry name" value="MFS general substrate transporter"/>
    <property type="match status" value="1"/>
</dbReference>
<organism evidence="9 10">
    <name type="scientific">Peribacillus simplex</name>
    <dbReference type="NCBI Taxonomy" id="1478"/>
    <lineage>
        <taxon>Bacteria</taxon>
        <taxon>Bacillati</taxon>
        <taxon>Bacillota</taxon>
        <taxon>Bacilli</taxon>
        <taxon>Bacillales</taxon>
        <taxon>Bacillaceae</taxon>
        <taxon>Peribacillus</taxon>
    </lineage>
</organism>
<dbReference type="RefSeq" id="WP_076372054.1">
    <property type="nucleotide sequence ID" value="NZ_FTMX01000010.1"/>
</dbReference>
<keyword evidence="6 7" id="KW-0472">Membrane</keyword>
<feature type="transmembrane region" description="Helical" evidence="7">
    <location>
        <begin position="58"/>
        <end position="77"/>
    </location>
</feature>
<keyword evidence="5 7" id="KW-1133">Transmembrane helix</keyword>
<dbReference type="Gene3D" id="1.20.1250.20">
    <property type="entry name" value="MFS general substrate transporter like domains"/>
    <property type="match status" value="2"/>
</dbReference>
<evidence type="ECO:0000313" key="9">
    <source>
        <dbReference type="EMBL" id="SIS04551.1"/>
    </source>
</evidence>
<comment type="subcellular location">
    <subcellularLocation>
        <location evidence="1">Cell membrane</location>
        <topology evidence="1">Multi-pass membrane protein</topology>
    </subcellularLocation>
</comment>
<comment type="caution">
    <text evidence="9">The sequence shown here is derived from an EMBL/GenBank/DDBJ whole genome shotgun (WGS) entry which is preliminary data.</text>
</comment>
<keyword evidence="2" id="KW-0813">Transport</keyword>
<feature type="transmembrane region" description="Helical" evidence="7">
    <location>
        <begin position="89"/>
        <end position="116"/>
    </location>
</feature>
<keyword evidence="4 7" id="KW-0812">Transmembrane</keyword>
<proteinExistence type="predicted"/>
<keyword evidence="3" id="KW-1003">Cell membrane</keyword>